<dbReference type="AlphaFoldDB" id="A0A1H6EM55"/>
<evidence type="ECO:0000256" key="1">
    <source>
        <dbReference type="ARBA" id="ARBA00022491"/>
    </source>
</evidence>
<dbReference type="EMBL" id="FNVT01000012">
    <property type="protein sequence ID" value="SEG98957.1"/>
    <property type="molecule type" value="Genomic_DNA"/>
</dbReference>
<keyword evidence="3 5" id="KW-0238">DNA-binding</keyword>
<keyword evidence="4" id="KW-0804">Transcription</keyword>
<evidence type="ECO:0000256" key="4">
    <source>
        <dbReference type="ARBA" id="ARBA00023163"/>
    </source>
</evidence>
<dbReference type="PANTHER" id="PTHR30055:SF234">
    <property type="entry name" value="HTH-TYPE TRANSCRIPTIONAL REGULATOR BETI"/>
    <property type="match status" value="1"/>
</dbReference>
<dbReference type="PANTHER" id="PTHR30055">
    <property type="entry name" value="HTH-TYPE TRANSCRIPTIONAL REGULATOR RUTR"/>
    <property type="match status" value="1"/>
</dbReference>
<evidence type="ECO:0000313" key="7">
    <source>
        <dbReference type="EMBL" id="SEG98957.1"/>
    </source>
</evidence>
<organism evidence="7 8">
    <name type="scientific">Nonomuraea solani</name>
    <dbReference type="NCBI Taxonomy" id="1144553"/>
    <lineage>
        <taxon>Bacteria</taxon>
        <taxon>Bacillati</taxon>
        <taxon>Actinomycetota</taxon>
        <taxon>Actinomycetes</taxon>
        <taxon>Streptosporangiales</taxon>
        <taxon>Streptosporangiaceae</taxon>
        <taxon>Nonomuraea</taxon>
    </lineage>
</organism>
<dbReference type="SUPFAM" id="SSF48498">
    <property type="entry name" value="Tetracyclin repressor-like, C-terminal domain"/>
    <property type="match status" value="1"/>
</dbReference>
<dbReference type="SUPFAM" id="SSF46689">
    <property type="entry name" value="Homeodomain-like"/>
    <property type="match status" value="1"/>
</dbReference>
<evidence type="ECO:0000256" key="3">
    <source>
        <dbReference type="ARBA" id="ARBA00023125"/>
    </source>
</evidence>
<dbReference type="GO" id="GO:0000976">
    <property type="term" value="F:transcription cis-regulatory region binding"/>
    <property type="evidence" value="ECO:0007669"/>
    <property type="project" value="TreeGrafter"/>
</dbReference>
<keyword evidence="1" id="KW-0678">Repressor</keyword>
<keyword evidence="8" id="KW-1185">Reference proteome</keyword>
<dbReference type="InterPro" id="IPR009057">
    <property type="entry name" value="Homeodomain-like_sf"/>
</dbReference>
<dbReference type="InterPro" id="IPR050109">
    <property type="entry name" value="HTH-type_TetR-like_transc_reg"/>
</dbReference>
<dbReference type="Proteomes" id="UP000236732">
    <property type="component" value="Unassembled WGS sequence"/>
</dbReference>
<dbReference type="PRINTS" id="PR00455">
    <property type="entry name" value="HTHTETR"/>
</dbReference>
<dbReference type="Pfam" id="PF13977">
    <property type="entry name" value="TetR_C_6"/>
    <property type="match status" value="1"/>
</dbReference>
<reference evidence="7 8" key="1">
    <citation type="submission" date="2016-10" db="EMBL/GenBank/DDBJ databases">
        <authorList>
            <person name="de Groot N.N."/>
        </authorList>
    </citation>
    <scope>NUCLEOTIDE SEQUENCE [LARGE SCALE GENOMIC DNA]</scope>
    <source>
        <strain evidence="7 8">CGMCC 4.7037</strain>
    </source>
</reference>
<dbReference type="PROSITE" id="PS50977">
    <property type="entry name" value="HTH_TETR_2"/>
    <property type="match status" value="1"/>
</dbReference>
<accession>A0A1H6EM55</accession>
<proteinExistence type="predicted"/>
<evidence type="ECO:0000256" key="2">
    <source>
        <dbReference type="ARBA" id="ARBA00023015"/>
    </source>
</evidence>
<evidence type="ECO:0000259" key="6">
    <source>
        <dbReference type="PROSITE" id="PS50977"/>
    </source>
</evidence>
<dbReference type="InterPro" id="IPR036271">
    <property type="entry name" value="Tet_transcr_reg_TetR-rel_C_sf"/>
</dbReference>
<feature type="domain" description="HTH tetR-type" evidence="6">
    <location>
        <begin position="9"/>
        <end position="69"/>
    </location>
</feature>
<feature type="DNA-binding region" description="H-T-H motif" evidence="5">
    <location>
        <begin position="32"/>
        <end position="51"/>
    </location>
</feature>
<protein>
    <submittedName>
        <fullName evidence="7">DNA-binding transcriptional regulator, AcrR family</fullName>
    </submittedName>
</protein>
<evidence type="ECO:0000313" key="8">
    <source>
        <dbReference type="Proteomes" id="UP000236732"/>
    </source>
</evidence>
<dbReference type="Gene3D" id="1.10.357.10">
    <property type="entry name" value="Tetracycline Repressor, domain 2"/>
    <property type="match status" value="1"/>
</dbReference>
<name>A0A1H6EM55_9ACTN</name>
<sequence length="197" mass="21840">MRRGYATGAARRERILATALLEFAENGYRGASLARIAERAELSQAGLLHHFKNKELLLVAVLDYRDELDTRKFDLGLASGIDALRALADVVAHNSRVPGLVQLFSVISGEAVTPGHPGHEWARRRYRKLRESVAAALRRGAERGEFRADLDAEAHADRLIAMMDGLQTQWLIDPDQVDMAAVFRGYVDDLIAVLRPA</sequence>
<dbReference type="InterPro" id="IPR001647">
    <property type="entry name" value="HTH_TetR"/>
</dbReference>
<dbReference type="GO" id="GO:0003700">
    <property type="term" value="F:DNA-binding transcription factor activity"/>
    <property type="evidence" value="ECO:0007669"/>
    <property type="project" value="TreeGrafter"/>
</dbReference>
<dbReference type="Pfam" id="PF00440">
    <property type="entry name" value="TetR_N"/>
    <property type="match status" value="1"/>
</dbReference>
<dbReference type="RefSeq" id="WP_235030579.1">
    <property type="nucleotide sequence ID" value="NZ_FNVT01000012.1"/>
</dbReference>
<keyword evidence="2" id="KW-0805">Transcription regulation</keyword>
<evidence type="ECO:0000256" key="5">
    <source>
        <dbReference type="PROSITE-ProRule" id="PRU00335"/>
    </source>
</evidence>
<dbReference type="InterPro" id="IPR039538">
    <property type="entry name" value="BetI_C"/>
</dbReference>
<gene>
    <name evidence="7" type="ORF">SAMN05444920_112137</name>
</gene>